<dbReference type="CDD" id="cd17321">
    <property type="entry name" value="MFS_MMR_MDR_like"/>
    <property type="match status" value="1"/>
</dbReference>
<evidence type="ECO:0000256" key="5">
    <source>
        <dbReference type="ARBA" id="ARBA00022989"/>
    </source>
</evidence>
<evidence type="ECO:0000256" key="7">
    <source>
        <dbReference type="SAM" id="Phobius"/>
    </source>
</evidence>
<dbReference type="InterPro" id="IPR036259">
    <property type="entry name" value="MFS_trans_sf"/>
</dbReference>
<feature type="transmembrane region" description="Helical" evidence="7">
    <location>
        <begin position="250"/>
        <end position="267"/>
    </location>
</feature>
<feature type="transmembrane region" description="Helical" evidence="7">
    <location>
        <begin position="70"/>
        <end position="90"/>
    </location>
</feature>
<feature type="transmembrane region" description="Helical" evidence="7">
    <location>
        <begin position="376"/>
        <end position="394"/>
    </location>
</feature>
<gene>
    <name evidence="9" type="ORF">UFOPK4179_01302</name>
</gene>
<feature type="transmembrane region" description="Helical" evidence="7">
    <location>
        <begin position="97"/>
        <end position="117"/>
    </location>
</feature>
<dbReference type="InterPro" id="IPR020846">
    <property type="entry name" value="MFS_dom"/>
</dbReference>
<dbReference type="EMBL" id="CAETWZ010000172">
    <property type="protein sequence ID" value="CAB4368499.1"/>
    <property type="molecule type" value="Genomic_DNA"/>
</dbReference>
<evidence type="ECO:0000256" key="6">
    <source>
        <dbReference type="ARBA" id="ARBA00023136"/>
    </source>
</evidence>
<feature type="transmembrane region" description="Helical" evidence="7">
    <location>
        <begin position="184"/>
        <end position="206"/>
    </location>
</feature>
<keyword evidence="2" id="KW-0813">Transport</keyword>
<evidence type="ECO:0000256" key="2">
    <source>
        <dbReference type="ARBA" id="ARBA00022448"/>
    </source>
</evidence>
<feature type="transmembrane region" description="Helical" evidence="7">
    <location>
        <begin position="352"/>
        <end position="370"/>
    </location>
</feature>
<dbReference type="GO" id="GO:0022857">
    <property type="term" value="F:transmembrane transporter activity"/>
    <property type="evidence" value="ECO:0007669"/>
    <property type="project" value="InterPro"/>
</dbReference>
<keyword evidence="6 7" id="KW-0472">Membrane</keyword>
<dbReference type="PROSITE" id="PS50850">
    <property type="entry name" value="MFS"/>
    <property type="match status" value="1"/>
</dbReference>
<feature type="transmembrane region" description="Helical" evidence="7">
    <location>
        <begin position="158"/>
        <end position="178"/>
    </location>
</feature>
<dbReference type="PANTHER" id="PTHR42718">
    <property type="entry name" value="MAJOR FACILITATOR SUPERFAMILY MULTIDRUG TRANSPORTER MFSC"/>
    <property type="match status" value="1"/>
</dbReference>
<sequence length="532" mass="56205">MGSQYNLTVSSTTTRHCQVTIDQKTYDRRWWILGVLAISVFLVVVDNLIVNVALPTLQSELNATTTSLQWIVDSYALVFAGLLLAGGGLGDRFGRKGALQIGLVLFVVCSTFAAFATTSNQLIFWRGAMGIGAALVFPATLAIITNIFVDPIERAKAIGLWSAVSGMAVAFGPIVGGALLKHYWWGSVFLVNIPIVIVALVAGKFLIPKSRDENPHRIDLAGFLLSVIAVGSLVYTVIESPNWGWGSQKSNVGFAIAVFAFAAFISAELRNKEPLLDVRVFANPRLSAAAGSIFVAFFCLFGFTFLVTQYFQFVLGYDTLSSGVHTIPFAVGAGVTAPFAARAALRFGTKRVVAFGLLNMAIGLAIASRMDQHSSYWGHVIFSMVIMANGLSLVTSPSTDAIMGTLNRDKAGVGSAINDVGREVGGTLGVAIVGSVFVSLYTPKLASSFAGIPGLVQNLPAGIYEIAQKSVGAAYQVVGKAPVEIQSRVQEAVSDSFIHGFKTACVVAAVVALVGSVIALVLLPSSPVKPED</sequence>
<evidence type="ECO:0000259" key="8">
    <source>
        <dbReference type="PROSITE" id="PS50850"/>
    </source>
</evidence>
<dbReference type="AlphaFoldDB" id="A0A6J6AI17"/>
<feature type="transmembrane region" description="Helical" evidence="7">
    <location>
        <begin position="288"/>
        <end position="307"/>
    </location>
</feature>
<dbReference type="GO" id="GO:0005886">
    <property type="term" value="C:plasma membrane"/>
    <property type="evidence" value="ECO:0007669"/>
    <property type="project" value="UniProtKB-SubCell"/>
</dbReference>
<feature type="domain" description="Major facilitator superfamily (MFS) profile" evidence="8">
    <location>
        <begin position="32"/>
        <end position="527"/>
    </location>
</feature>
<name>A0A6J6AI17_9ZZZZ</name>
<feature type="transmembrane region" description="Helical" evidence="7">
    <location>
        <begin position="30"/>
        <end position="50"/>
    </location>
</feature>
<dbReference type="InterPro" id="IPR004638">
    <property type="entry name" value="EmrB-like"/>
</dbReference>
<dbReference type="PANTHER" id="PTHR42718:SF42">
    <property type="entry name" value="EXPORT PROTEIN"/>
    <property type="match status" value="1"/>
</dbReference>
<dbReference type="Gene3D" id="1.20.1250.20">
    <property type="entry name" value="MFS general substrate transporter like domains"/>
    <property type="match status" value="1"/>
</dbReference>
<feature type="transmembrane region" description="Helical" evidence="7">
    <location>
        <begin position="218"/>
        <end position="238"/>
    </location>
</feature>
<evidence type="ECO:0000256" key="1">
    <source>
        <dbReference type="ARBA" id="ARBA00004651"/>
    </source>
</evidence>
<feature type="transmembrane region" description="Helical" evidence="7">
    <location>
        <begin position="327"/>
        <end position="345"/>
    </location>
</feature>
<reference evidence="9" key="1">
    <citation type="submission" date="2020-05" db="EMBL/GenBank/DDBJ databases">
        <authorList>
            <person name="Chiriac C."/>
            <person name="Salcher M."/>
            <person name="Ghai R."/>
            <person name="Kavagutti S V."/>
        </authorList>
    </citation>
    <scope>NUCLEOTIDE SEQUENCE</scope>
</reference>
<keyword evidence="4 7" id="KW-0812">Transmembrane</keyword>
<organism evidence="9">
    <name type="scientific">freshwater metagenome</name>
    <dbReference type="NCBI Taxonomy" id="449393"/>
    <lineage>
        <taxon>unclassified sequences</taxon>
        <taxon>metagenomes</taxon>
        <taxon>ecological metagenomes</taxon>
    </lineage>
</organism>
<feature type="transmembrane region" description="Helical" evidence="7">
    <location>
        <begin position="504"/>
        <end position="523"/>
    </location>
</feature>
<feature type="transmembrane region" description="Helical" evidence="7">
    <location>
        <begin position="123"/>
        <end position="149"/>
    </location>
</feature>
<evidence type="ECO:0000256" key="4">
    <source>
        <dbReference type="ARBA" id="ARBA00022692"/>
    </source>
</evidence>
<dbReference type="NCBIfam" id="TIGR00711">
    <property type="entry name" value="efflux_EmrB"/>
    <property type="match status" value="1"/>
</dbReference>
<proteinExistence type="predicted"/>
<accession>A0A6J6AI17</accession>
<evidence type="ECO:0000256" key="3">
    <source>
        <dbReference type="ARBA" id="ARBA00022475"/>
    </source>
</evidence>
<dbReference type="Gene3D" id="1.20.1720.10">
    <property type="entry name" value="Multidrug resistance protein D"/>
    <property type="match status" value="1"/>
</dbReference>
<keyword evidence="3" id="KW-1003">Cell membrane</keyword>
<keyword evidence="5 7" id="KW-1133">Transmembrane helix</keyword>
<dbReference type="InterPro" id="IPR011701">
    <property type="entry name" value="MFS"/>
</dbReference>
<protein>
    <submittedName>
        <fullName evidence="9">Unannotated protein</fullName>
    </submittedName>
</protein>
<dbReference type="Pfam" id="PF07690">
    <property type="entry name" value="MFS_1"/>
    <property type="match status" value="1"/>
</dbReference>
<dbReference type="SUPFAM" id="SSF103473">
    <property type="entry name" value="MFS general substrate transporter"/>
    <property type="match status" value="1"/>
</dbReference>
<comment type="subcellular location">
    <subcellularLocation>
        <location evidence="1">Cell membrane</location>
        <topology evidence="1">Multi-pass membrane protein</topology>
    </subcellularLocation>
</comment>
<evidence type="ECO:0000313" key="9">
    <source>
        <dbReference type="EMBL" id="CAB4368499.1"/>
    </source>
</evidence>